<dbReference type="GO" id="GO:0016829">
    <property type="term" value="F:lyase activity"/>
    <property type="evidence" value="ECO:0007669"/>
    <property type="project" value="InterPro"/>
</dbReference>
<dbReference type="SUPFAM" id="SSF103378">
    <property type="entry name" value="2-methylcitrate dehydratase PrpD"/>
    <property type="match status" value="1"/>
</dbReference>
<dbReference type="SMR" id="A0A172WCV4"/>
<dbReference type="InterPro" id="IPR045336">
    <property type="entry name" value="MmgE_PrpD_N"/>
</dbReference>
<dbReference type="Pfam" id="PF19305">
    <property type="entry name" value="MmgE_PrpD_C"/>
    <property type="match status" value="1"/>
</dbReference>
<dbReference type="InterPro" id="IPR036148">
    <property type="entry name" value="MmgE/PrpD_sf"/>
</dbReference>
<dbReference type="InterPro" id="IPR005656">
    <property type="entry name" value="MmgE_PrpD"/>
</dbReference>
<dbReference type="AlphaFoldDB" id="A0A172WCV4"/>
<dbReference type="EMBL" id="KU928136">
    <property type="protein sequence ID" value="ANF07285.1"/>
    <property type="molecule type" value="Genomic_DNA"/>
</dbReference>
<comment type="similarity">
    <text evidence="1">Belongs to the PrpD family.</text>
</comment>
<dbReference type="Gene3D" id="1.10.4100.10">
    <property type="entry name" value="2-methylcitrate dehydratase PrpD"/>
    <property type="match status" value="1"/>
</dbReference>
<proteinExistence type="inferred from homology"/>
<dbReference type="Pfam" id="PF03972">
    <property type="entry name" value="MmgE_PrpD_N"/>
    <property type="match status" value="1"/>
</dbReference>
<sequence>MSTEKYDSVIVDITEYVFRYRIESEKAWENARIALSDAVGCAIETVWKSESCRKLIGPAIPRTFTFDGFRLPGTAYQTDPIKGAFDMATIIRYLDHNDAIAGADWGHPSDNIGAILAVMDWLSRSVESGKLVHTGPPLTIRTLLTAIIKAYEIQGCFLLHNAFNSHGLDHVILVKLASTALVCWLLGLTETHTMAAISHVWMDGHPLRVYRSGSNTTPRKGWAAGEACMKAVQLAFLVREGQPGSPTVLTMPRWGFYATMFGGKEFTFPINYSTWVIEHVFFKVMPVEGHGVAAVEAALIIHKILRQHSLSADKDIKSIEIRTNAAANMIINKSGRLRNSADRDHCMQYLVALAFLKGEVPEPEDFLDNSPWANDSVLNILRDRILIRTDDQLTHDYMDLGKKSLACGVTVHLINGEVIDEVLVEFPVGHVANPHTAAAVKRKFLRNMSLMFTMEEIENITSSLQLDHMKVSHFVDLLVRENIPTLAL</sequence>
<dbReference type="Gene3D" id="3.30.1330.120">
    <property type="entry name" value="2-methylcitrate dehydratase PrpD"/>
    <property type="match status" value="1"/>
</dbReference>
<gene>
    <name evidence="4" type="primary">bfL3</name>
</gene>
<evidence type="ECO:0000256" key="1">
    <source>
        <dbReference type="ARBA" id="ARBA00006174"/>
    </source>
</evidence>
<evidence type="ECO:0000259" key="3">
    <source>
        <dbReference type="Pfam" id="PF19305"/>
    </source>
</evidence>
<evidence type="ECO:0000259" key="2">
    <source>
        <dbReference type="Pfam" id="PF03972"/>
    </source>
</evidence>
<reference evidence="4" key="1">
    <citation type="journal article" date="2016" name="Angew. Chem. Int. Ed. Engl.">
        <title>Heterologous Production of Fungal Maleidrides Reveals the Cryptic Cyclization Involved in their Biosynthesis.</title>
        <authorList>
            <person name="Williams K."/>
            <person name="Szwalbe A.J."/>
            <person name="Mulholland N.P."/>
            <person name="Vincent J.L."/>
            <person name="Bailey A.M."/>
            <person name="Willis C.L."/>
            <person name="Simpson T.J."/>
            <person name="Cox R.J."/>
        </authorList>
    </citation>
    <scope>NUCLEOTIDE SEQUENCE</scope>
    <source>
        <strain evidence="4">IMI40021</strain>
    </source>
</reference>
<protein>
    <submittedName>
        <fullName evidence="4">2-methylcitrate dehydratase</fullName>
    </submittedName>
</protein>
<dbReference type="GO" id="GO:0005739">
    <property type="term" value="C:mitochondrion"/>
    <property type="evidence" value="ECO:0007669"/>
    <property type="project" value="TreeGrafter"/>
</dbReference>
<feature type="domain" description="MmgE/PrpD C-terminal" evidence="3">
    <location>
        <begin position="286"/>
        <end position="458"/>
    </location>
</feature>
<feature type="domain" description="MmgE/PrpD N-terminal" evidence="2">
    <location>
        <begin position="12"/>
        <end position="268"/>
    </location>
</feature>
<name>A0A172WCV4_9EURO</name>
<dbReference type="PANTHER" id="PTHR16943">
    <property type="entry name" value="2-METHYLCITRATE DEHYDRATASE-RELATED"/>
    <property type="match status" value="1"/>
</dbReference>
<accession>A0A172WCV4</accession>
<evidence type="ECO:0000313" key="4">
    <source>
        <dbReference type="EMBL" id="ANF07285.1"/>
    </source>
</evidence>
<organism evidence="4">
    <name type="scientific">Paecilomyces fulvus</name>
    <dbReference type="NCBI Taxonomy" id="89137"/>
    <lineage>
        <taxon>Eukaryota</taxon>
        <taxon>Fungi</taxon>
        <taxon>Dikarya</taxon>
        <taxon>Ascomycota</taxon>
        <taxon>Pezizomycotina</taxon>
        <taxon>Eurotiomycetes</taxon>
        <taxon>Eurotiomycetidae</taxon>
        <taxon>Eurotiales</taxon>
        <taxon>Thermoascaceae</taxon>
        <taxon>Paecilomyces</taxon>
    </lineage>
</organism>
<dbReference type="InterPro" id="IPR042188">
    <property type="entry name" value="MmgE/PrpD_sf_2"/>
</dbReference>
<dbReference type="InterPro" id="IPR042183">
    <property type="entry name" value="MmgE/PrpD_sf_1"/>
</dbReference>
<dbReference type="InterPro" id="IPR045337">
    <property type="entry name" value="MmgE_PrpD_C"/>
</dbReference>
<dbReference type="PANTHER" id="PTHR16943:SF15">
    <property type="entry name" value="DEHYDRATASE (PRPD), PUTATIVE-RELATED"/>
    <property type="match status" value="1"/>
</dbReference>